<dbReference type="InterPro" id="IPR001173">
    <property type="entry name" value="Glyco_trans_2-like"/>
</dbReference>
<dbReference type="Gene3D" id="3.90.550.10">
    <property type="entry name" value="Spore Coat Polysaccharide Biosynthesis Protein SpsA, Chain A"/>
    <property type="match status" value="1"/>
</dbReference>
<dbReference type="FunFam" id="3.90.550.10:FF:000122">
    <property type="entry name" value="Dolichol-phosphate mannosyltransferase subunit 1"/>
    <property type="match status" value="1"/>
</dbReference>
<evidence type="ECO:0000313" key="5">
    <source>
        <dbReference type="EMBL" id="MBB3205605.1"/>
    </source>
</evidence>
<evidence type="ECO:0000256" key="3">
    <source>
        <dbReference type="ARBA" id="ARBA00022679"/>
    </source>
</evidence>
<organism evidence="5 6">
    <name type="scientific">Aporhodopirellula rubra</name>
    <dbReference type="NCBI Taxonomy" id="980271"/>
    <lineage>
        <taxon>Bacteria</taxon>
        <taxon>Pseudomonadati</taxon>
        <taxon>Planctomycetota</taxon>
        <taxon>Planctomycetia</taxon>
        <taxon>Pirellulales</taxon>
        <taxon>Pirellulaceae</taxon>
        <taxon>Aporhodopirellula</taxon>
    </lineage>
</organism>
<evidence type="ECO:0000256" key="2">
    <source>
        <dbReference type="ARBA" id="ARBA00022676"/>
    </source>
</evidence>
<sequence>MSSNLRILVGVCTYNEAGNVSSLLSRISDALPDADILVVDDDSPDGTAERVRQFAESRDRADSIKCLVRDQRGLGGAILAAMIAAIDGGYDLFCNLDADLSHDPADLPRLVAAVGDGCDVAVGSRYVPDGEIVGWPLRRKWMSRWINLIARRRLGLPVNDASGSFRCYRVSKLAELDLDDQPSEGYSFLQEVLLKLHHQGATFTEVPITFTERTIGDSKLNFREAIRSGWTVLRMHSKSS</sequence>
<dbReference type="RefSeq" id="WP_184303418.1">
    <property type="nucleotide sequence ID" value="NZ_JACHXU010000004.1"/>
</dbReference>
<dbReference type="GO" id="GO:0009247">
    <property type="term" value="P:glycolipid biosynthetic process"/>
    <property type="evidence" value="ECO:0007669"/>
    <property type="project" value="TreeGrafter"/>
</dbReference>
<dbReference type="EC" id="2.4.1.83" evidence="5"/>
<accession>A0A7W5DW28</accession>
<reference evidence="5 6" key="1">
    <citation type="submission" date="2020-08" db="EMBL/GenBank/DDBJ databases">
        <title>Genomic Encyclopedia of Type Strains, Phase III (KMG-III): the genomes of soil and plant-associated and newly described type strains.</title>
        <authorList>
            <person name="Whitman W."/>
        </authorList>
    </citation>
    <scope>NUCLEOTIDE SEQUENCE [LARGE SCALE GENOMIC DNA]</scope>
    <source>
        <strain evidence="5 6">CECT 8075</strain>
    </source>
</reference>
<proteinExistence type="inferred from homology"/>
<gene>
    <name evidence="5" type="ORF">FHS27_001409</name>
</gene>
<name>A0A7W5DW28_9BACT</name>
<comment type="similarity">
    <text evidence="1">Belongs to the glycosyltransferase 2 family.</text>
</comment>
<dbReference type="CDD" id="cd06442">
    <property type="entry name" value="DPM1_like"/>
    <property type="match status" value="1"/>
</dbReference>
<dbReference type="PANTHER" id="PTHR43398">
    <property type="entry name" value="DOLICHOL-PHOSPHATE MANNOSYLTRANSFERASE SUBUNIT 1"/>
    <property type="match status" value="1"/>
</dbReference>
<dbReference type="SUPFAM" id="SSF53448">
    <property type="entry name" value="Nucleotide-diphospho-sugar transferases"/>
    <property type="match status" value="1"/>
</dbReference>
<dbReference type="GO" id="GO:0016020">
    <property type="term" value="C:membrane"/>
    <property type="evidence" value="ECO:0007669"/>
    <property type="project" value="GOC"/>
</dbReference>
<dbReference type="Proteomes" id="UP000536179">
    <property type="component" value="Unassembled WGS sequence"/>
</dbReference>
<dbReference type="Pfam" id="PF00535">
    <property type="entry name" value="Glycos_transf_2"/>
    <property type="match status" value="1"/>
</dbReference>
<protein>
    <submittedName>
        <fullName evidence="5">Dolichol-phosphate mannosyltransferase</fullName>
        <ecNumber evidence="5">2.4.1.83</ecNumber>
    </submittedName>
</protein>
<dbReference type="InterPro" id="IPR029044">
    <property type="entry name" value="Nucleotide-diphossugar_trans"/>
</dbReference>
<keyword evidence="6" id="KW-1185">Reference proteome</keyword>
<dbReference type="AlphaFoldDB" id="A0A7W5DW28"/>
<dbReference type="InterPro" id="IPR039528">
    <property type="entry name" value="DPM1-like"/>
</dbReference>
<comment type="caution">
    <text evidence="5">The sequence shown here is derived from an EMBL/GenBank/DDBJ whole genome shotgun (WGS) entry which is preliminary data.</text>
</comment>
<keyword evidence="2 5" id="KW-0328">Glycosyltransferase</keyword>
<dbReference type="EMBL" id="JACHXU010000004">
    <property type="protein sequence ID" value="MBB3205605.1"/>
    <property type="molecule type" value="Genomic_DNA"/>
</dbReference>
<evidence type="ECO:0000259" key="4">
    <source>
        <dbReference type="Pfam" id="PF00535"/>
    </source>
</evidence>
<feature type="domain" description="Glycosyltransferase 2-like" evidence="4">
    <location>
        <begin position="9"/>
        <end position="175"/>
    </location>
</feature>
<dbReference type="PANTHER" id="PTHR43398:SF1">
    <property type="entry name" value="DOLICHOL-PHOSPHATE MANNOSYLTRANSFERASE SUBUNIT 1"/>
    <property type="match status" value="1"/>
</dbReference>
<keyword evidence="3 5" id="KW-0808">Transferase</keyword>
<evidence type="ECO:0000256" key="1">
    <source>
        <dbReference type="ARBA" id="ARBA00006739"/>
    </source>
</evidence>
<evidence type="ECO:0000313" key="6">
    <source>
        <dbReference type="Proteomes" id="UP000536179"/>
    </source>
</evidence>
<dbReference type="GO" id="GO:0004582">
    <property type="term" value="F:dolichyl-phosphate beta-D-mannosyltransferase activity"/>
    <property type="evidence" value="ECO:0007669"/>
    <property type="project" value="UniProtKB-EC"/>
</dbReference>